<dbReference type="OrthoDB" id="750178at2"/>
<feature type="signal peptide" evidence="5">
    <location>
        <begin position="1"/>
        <end position="18"/>
    </location>
</feature>
<keyword evidence="2" id="KW-0201">Cytochrome c-type biogenesis</keyword>
<comment type="caution">
    <text evidence="7">The sequence shown here is derived from an EMBL/GenBank/DDBJ whole genome shotgun (WGS) entry which is preliminary data.</text>
</comment>
<dbReference type="Pfam" id="PF14289">
    <property type="entry name" value="DUF4369"/>
    <property type="match status" value="1"/>
</dbReference>
<gene>
    <name evidence="7" type="ORF">ESB13_16090</name>
</gene>
<dbReference type="InterPro" id="IPR013766">
    <property type="entry name" value="Thioredoxin_domain"/>
</dbReference>
<dbReference type="Proteomes" id="UP000290545">
    <property type="component" value="Unassembled WGS sequence"/>
</dbReference>
<evidence type="ECO:0000256" key="3">
    <source>
        <dbReference type="ARBA" id="ARBA00023157"/>
    </source>
</evidence>
<evidence type="ECO:0000256" key="2">
    <source>
        <dbReference type="ARBA" id="ARBA00022748"/>
    </source>
</evidence>
<sequence>MKKTIITAMILFPALAMAQKTEYILKGEMDGFAGTATAKIICFSPIINDTAEIKDGHFELKGAIEEPAEVTLIVMGRTPKGRIRSEHLKLYLEPGIIRLHAVADSLAYSTISGSRLNDDYKQLNASLAPIEEKKKQLDAYYKNMPAQQRNDTALMSRIELQSDSISEMKRTVYFNFLKTRPGSFLSLLALKKYAGVIPEYEVAAPLFEKLSASVKATPSAKSYAAQLKSINTTAVGTMAPDFTQFDPEGKPVKLSDYRSKYVLVDFWASWCGPCRKENKNVVKAYLVYHEKGLEILGVSLDIEAFKDNWLSAIKEDKLPWKQVADLKMRNEAAALYGIDGIPQNVLVDPNGKIIAKNLKGPDLEKRLAEIFN</sequence>
<dbReference type="Pfam" id="PF00578">
    <property type="entry name" value="AhpC-TSA"/>
    <property type="match status" value="1"/>
</dbReference>
<feature type="chain" id="PRO_5020532274" evidence="5">
    <location>
        <begin position="19"/>
        <end position="372"/>
    </location>
</feature>
<keyword evidence="5" id="KW-0732">Signal</keyword>
<dbReference type="PANTHER" id="PTHR42852">
    <property type="entry name" value="THIOL:DISULFIDE INTERCHANGE PROTEIN DSBE"/>
    <property type="match status" value="1"/>
</dbReference>
<dbReference type="Gene3D" id="3.40.30.10">
    <property type="entry name" value="Glutaredoxin"/>
    <property type="match status" value="1"/>
</dbReference>
<evidence type="ECO:0000256" key="4">
    <source>
        <dbReference type="ARBA" id="ARBA00023284"/>
    </source>
</evidence>
<dbReference type="PROSITE" id="PS00194">
    <property type="entry name" value="THIOREDOXIN_1"/>
    <property type="match status" value="1"/>
</dbReference>
<evidence type="ECO:0000313" key="7">
    <source>
        <dbReference type="EMBL" id="RXK83606.1"/>
    </source>
</evidence>
<dbReference type="GO" id="GO:0016491">
    <property type="term" value="F:oxidoreductase activity"/>
    <property type="evidence" value="ECO:0007669"/>
    <property type="project" value="InterPro"/>
</dbReference>
<dbReference type="GO" id="GO:0030313">
    <property type="term" value="C:cell envelope"/>
    <property type="evidence" value="ECO:0007669"/>
    <property type="project" value="UniProtKB-SubCell"/>
</dbReference>
<dbReference type="CDD" id="cd02966">
    <property type="entry name" value="TlpA_like_family"/>
    <property type="match status" value="1"/>
</dbReference>
<evidence type="ECO:0000259" key="6">
    <source>
        <dbReference type="PROSITE" id="PS51352"/>
    </source>
</evidence>
<comment type="subcellular location">
    <subcellularLocation>
        <location evidence="1">Cell envelope</location>
    </subcellularLocation>
</comment>
<dbReference type="InterPro" id="IPR017937">
    <property type="entry name" value="Thioredoxin_CS"/>
</dbReference>
<dbReference type="RefSeq" id="WP_129004658.1">
    <property type="nucleotide sequence ID" value="NZ_SDHZ01000002.1"/>
</dbReference>
<feature type="domain" description="Thioredoxin" evidence="6">
    <location>
        <begin position="233"/>
        <end position="372"/>
    </location>
</feature>
<keyword evidence="3" id="KW-1015">Disulfide bond</keyword>
<organism evidence="7 8">
    <name type="scientific">Filimonas effusa</name>
    <dbReference type="NCBI Taxonomy" id="2508721"/>
    <lineage>
        <taxon>Bacteria</taxon>
        <taxon>Pseudomonadati</taxon>
        <taxon>Bacteroidota</taxon>
        <taxon>Chitinophagia</taxon>
        <taxon>Chitinophagales</taxon>
        <taxon>Chitinophagaceae</taxon>
        <taxon>Filimonas</taxon>
    </lineage>
</organism>
<evidence type="ECO:0000256" key="5">
    <source>
        <dbReference type="SAM" id="SignalP"/>
    </source>
</evidence>
<reference evidence="7 8" key="1">
    <citation type="submission" date="2019-01" db="EMBL/GenBank/DDBJ databases">
        <title>Filimonas sp. strain TTM-71.</title>
        <authorList>
            <person name="Chen W.-M."/>
        </authorList>
    </citation>
    <scope>NUCLEOTIDE SEQUENCE [LARGE SCALE GENOMIC DNA]</scope>
    <source>
        <strain evidence="7 8">TTM-71</strain>
    </source>
</reference>
<dbReference type="GO" id="GO:0017004">
    <property type="term" value="P:cytochrome complex assembly"/>
    <property type="evidence" value="ECO:0007669"/>
    <property type="project" value="UniProtKB-KW"/>
</dbReference>
<name>A0A4Q1D6J1_9BACT</name>
<dbReference type="PANTHER" id="PTHR42852:SF6">
    <property type="entry name" value="THIOL:DISULFIDE INTERCHANGE PROTEIN DSBE"/>
    <property type="match status" value="1"/>
</dbReference>
<accession>A0A4Q1D6J1</accession>
<evidence type="ECO:0000256" key="1">
    <source>
        <dbReference type="ARBA" id="ARBA00004196"/>
    </source>
</evidence>
<dbReference type="InterPro" id="IPR000866">
    <property type="entry name" value="AhpC/TSA"/>
</dbReference>
<dbReference type="InterPro" id="IPR036249">
    <property type="entry name" value="Thioredoxin-like_sf"/>
</dbReference>
<dbReference type="GO" id="GO:0016209">
    <property type="term" value="F:antioxidant activity"/>
    <property type="evidence" value="ECO:0007669"/>
    <property type="project" value="InterPro"/>
</dbReference>
<dbReference type="SUPFAM" id="SSF52833">
    <property type="entry name" value="Thioredoxin-like"/>
    <property type="match status" value="1"/>
</dbReference>
<proteinExistence type="predicted"/>
<dbReference type="InterPro" id="IPR025380">
    <property type="entry name" value="DUF4369"/>
</dbReference>
<dbReference type="EMBL" id="SDHZ01000002">
    <property type="protein sequence ID" value="RXK83606.1"/>
    <property type="molecule type" value="Genomic_DNA"/>
</dbReference>
<evidence type="ECO:0000313" key="8">
    <source>
        <dbReference type="Proteomes" id="UP000290545"/>
    </source>
</evidence>
<protein>
    <submittedName>
        <fullName evidence="7">AhpC/TSA family protein</fullName>
    </submittedName>
</protein>
<dbReference type="AlphaFoldDB" id="A0A4Q1D6J1"/>
<keyword evidence="4" id="KW-0676">Redox-active center</keyword>
<dbReference type="InterPro" id="IPR050553">
    <property type="entry name" value="Thioredoxin_ResA/DsbE_sf"/>
</dbReference>
<dbReference type="PROSITE" id="PS51352">
    <property type="entry name" value="THIOREDOXIN_2"/>
    <property type="match status" value="1"/>
</dbReference>
<keyword evidence="8" id="KW-1185">Reference proteome</keyword>